<dbReference type="Gene3D" id="3.40.50.1260">
    <property type="entry name" value="Phosphoglycerate kinase, N-terminal domain"/>
    <property type="match status" value="1"/>
</dbReference>
<organism evidence="11 12">
    <name type="scientific">Monoraphidium neglectum</name>
    <dbReference type="NCBI Taxonomy" id="145388"/>
    <lineage>
        <taxon>Eukaryota</taxon>
        <taxon>Viridiplantae</taxon>
        <taxon>Chlorophyta</taxon>
        <taxon>core chlorophytes</taxon>
        <taxon>Chlorophyceae</taxon>
        <taxon>CS clade</taxon>
        <taxon>Sphaeropleales</taxon>
        <taxon>Selenastraceae</taxon>
        <taxon>Monoraphidium</taxon>
    </lineage>
</organism>
<dbReference type="EMBL" id="KK100819">
    <property type="protein sequence ID" value="KIZ03605.1"/>
    <property type="molecule type" value="Genomic_DNA"/>
</dbReference>
<name>A0A0D2ML32_9CHLO</name>
<dbReference type="InterPro" id="IPR001576">
    <property type="entry name" value="Phosphoglycerate_kinase"/>
</dbReference>
<accession>A0A0D2ML32</accession>
<reference evidence="11 12" key="1">
    <citation type="journal article" date="2013" name="BMC Genomics">
        <title>Reconstruction of the lipid metabolism for the microalga Monoraphidium neglectum from its genome sequence reveals characteristics suitable for biofuel production.</title>
        <authorList>
            <person name="Bogen C."/>
            <person name="Al-Dilaimi A."/>
            <person name="Albersmeier A."/>
            <person name="Wichmann J."/>
            <person name="Grundmann M."/>
            <person name="Rupp O."/>
            <person name="Lauersen K.J."/>
            <person name="Blifernez-Klassen O."/>
            <person name="Kalinowski J."/>
            <person name="Goesmann A."/>
            <person name="Mussgnug J.H."/>
            <person name="Kruse O."/>
        </authorList>
    </citation>
    <scope>NUCLEOTIDE SEQUENCE [LARGE SCALE GENOMIC DNA]</scope>
    <source>
        <strain evidence="11 12">SAG 48.87</strain>
    </source>
</reference>
<keyword evidence="8" id="KW-0460">Magnesium</keyword>
<evidence type="ECO:0000256" key="8">
    <source>
        <dbReference type="ARBA" id="ARBA00022842"/>
    </source>
</evidence>
<dbReference type="Proteomes" id="UP000054498">
    <property type="component" value="Unassembled WGS sequence"/>
</dbReference>
<dbReference type="RefSeq" id="XP_013902624.1">
    <property type="nucleotide sequence ID" value="XM_014047170.1"/>
</dbReference>
<dbReference type="SUPFAM" id="SSF53748">
    <property type="entry name" value="Phosphoglycerate kinase"/>
    <property type="match status" value="1"/>
</dbReference>
<evidence type="ECO:0000256" key="6">
    <source>
        <dbReference type="ARBA" id="ARBA00022777"/>
    </source>
</evidence>
<sequence length="62" mass="6068">MVETLSEATRRGAATCLGGGDTLSAFHQAGHGAAVGFASTGGGASLELLEGRAMPGLRALLP</sequence>
<evidence type="ECO:0000256" key="5">
    <source>
        <dbReference type="ARBA" id="ARBA00022741"/>
    </source>
</evidence>
<keyword evidence="6 9" id="KW-0418">Kinase</keyword>
<dbReference type="GO" id="GO:0006096">
    <property type="term" value="P:glycolytic process"/>
    <property type="evidence" value="ECO:0007669"/>
    <property type="project" value="InterPro"/>
</dbReference>
<comment type="cofactor">
    <cofactor evidence="1">
        <name>Mg(2+)</name>
        <dbReference type="ChEBI" id="CHEBI:18420"/>
    </cofactor>
</comment>
<dbReference type="KEGG" id="mng:MNEG_4351"/>
<evidence type="ECO:0000256" key="10">
    <source>
        <dbReference type="RuleBase" id="RU000696"/>
    </source>
</evidence>
<gene>
    <name evidence="11" type="ORF">MNEG_4351</name>
</gene>
<dbReference type="AlphaFoldDB" id="A0A0D2ML32"/>
<proteinExistence type="inferred from homology"/>
<evidence type="ECO:0000256" key="9">
    <source>
        <dbReference type="RuleBase" id="RU000532"/>
    </source>
</evidence>
<dbReference type="Pfam" id="PF00162">
    <property type="entry name" value="PGK"/>
    <property type="match status" value="1"/>
</dbReference>
<dbReference type="GeneID" id="25737229"/>
<evidence type="ECO:0000313" key="11">
    <source>
        <dbReference type="EMBL" id="KIZ03605.1"/>
    </source>
</evidence>
<protein>
    <recommendedName>
        <fullName evidence="3 9">Phosphoglycerate kinase</fullName>
        <ecNumber evidence="3 9">2.7.2.3</ecNumber>
    </recommendedName>
</protein>
<evidence type="ECO:0000256" key="7">
    <source>
        <dbReference type="ARBA" id="ARBA00022840"/>
    </source>
</evidence>
<evidence type="ECO:0000313" key="12">
    <source>
        <dbReference type="Proteomes" id="UP000054498"/>
    </source>
</evidence>
<comment type="similarity">
    <text evidence="2 9">Belongs to the phosphoglycerate kinase family.</text>
</comment>
<evidence type="ECO:0000256" key="4">
    <source>
        <dbReference type="ARBA" id="ARBA00022679"/>
    </source>
</evidence>
<dbReference type="GO" id="GO:0005524">
    <property type="term" value="F:ATP binding"/>
    <property type="evidence" value="ECO:0007669"/>
    <property type="project" value="UniProtKB-KW"/>
</dbReference>
<keyword evidence="4 9" id="KW-0808">Transferase</keyword>
<dbReference type="EC" id="2.7.2.3" evidence="3 9"/>
<comment type="catalytic activity">
    <reaction evidence="9">
        <text>(2R)-3-phosphoglycerate + ATP = (2R)-3-phospho-glyceroyl phosphate + ADP</text>
        <dbReference type="Rhea" id="RHEA:14801"/>
        <dbReference type="ChEBI" id="CHEBI:30616"/>
        <dbReference type="ChEBI" id="CHEBI:57604"/>
        <dbReference type="ChEBI" id="CHEBI:58272"/>
        <dbReference type="ChEBI" id="CHEBI:456216"/>
        <dbReference type="EC" id="2.7.2.3"/>
    </reaction>
</comment>
<dbReference type="InterPro" id="IPR015824">
    <property type="entry name" value="Phosphoglycerate_kinase_N"/>
</dbReference>
<evidence type="ECO:0000256" key="1">
    <source>
        <dbReference type="ARBA" id="ARBA00001946"/>
    </source>
</evidence>
<keyword evidence="7" id="KW-0067">ATP-binding</keyword>
<dbReference type="STRING" id="145388.A0A0D2ML32"/>
<evidence type="ECO:0000256" key="3">
    <source>
        <dbReference type="ARBA" id="ARBA00013061"/>
    </source>
</evidence>
<dbReference type="OrthoDB" id="275353at2759"/>
<dbReference type="PRINTS" id="PR00477">
    <property type="entry name" value="PHGLYCKINASE"/>
</dbReference>
<comment type="subunit">
    <text evidence="10">Monomer.</text>
</comment>
<keyword evidence="5" id="KW-0547">Nucleotide-binding</keyword>
<evidence type="ECO:0000256" key="2">
    <source>
        <dbReference type="ARBA" id="ARBA00008982"/>
    </source>
</evidence>
<dbReference type="GO" id="GO:0004618">
    <property type="term" value="F:phosphoglycerate kinase activity"/>
    <property type="evidence" value="ECO:0007669"/>
    <property type="project" value="UniProtKB-EC"/>
</dbReference>
<dbReference type="InterPro" id="IPR036043">
    <property type="entry name" value="Phosphoglycerate_kinase_sf"/>
</dbReference>
<keyword evidence="12" id="KW-1185">Reference proteome</keyword>